<dbReference type="InterPro" id="IPR027266">
    <property type="entry name" value="TrmE/GcvT-like"/>
</dbReference>
<evidence type="ECO:0000313" key="1">
    <source>
        <dbReference type="EMBL" id="MEL0613652.1"/>
    </source>
</evidence>
<dbReference type="RefSeq" id="WP_341567363.1">
    <property type="nucleotide sequence ID" value="NZ_JBAKAR010000008.1"/>
</dbReference>
<dbReference type="InterPro" id="IPR007375">
    <property type="entry name" value="SoxG"/>
</dbReference>
<dbReference type="EMBL" id="JBAKAR010000008">
    <property type="protein sequence ID" value="MEL0613652.1"/>
    <property type="molecule type" value="Genomic_DNA"/>
</dbReference>
<dbReference type="Gene3D" id="3.30.70.1520">
    <property type="entry name" value="Heterotetrameric sarcosine oxidase"/>
    <property type="match status" value="1"/>
</dbReference>
<evidence type="ECO:0000313" key="2">
    <source>
        <dbReference type="Proteomes" id="UP001379949"/>
    </source>
</evidence>
<protein>
    <submittedName>
        <fullName evidence="1">Sarcosine oxidase subunit gamma family protein</fullName>
    </submittedName>
</protein>
<reference evidence="1 2" key="1">
    <citation type="submission" date="2024-02" db="EMBL/GenBank/DDBJ databases">
        <title>Bacteria isolated from the canopy kelp, Nereocystis luetkeana.</title>
        <authorList>
            <person name="Pfister C.A."/>
            <person name="Younker I.T."/>
            <person name="Light S.H."/>
        </authorList>
    </citation>
    <scope>NUCLEOTIDE SEQUENCE [LARGE SCALE GENOMIC DNA]</scope>
    <source>
        <strain evidence="1 2">TI.4.07</strain>
    </source>
</reference>
<dbReference type="Proteomes" id="UP001379949">
    <property type="component" value="Unassembled WGS sequence"/>
</dbReference>
<name>A0ABU9G891_9GAMM</name>
<accession>A0ABU9G891</accession>
<dbReference type="Gene3D" id="3.30.1360.120">
    <property type="entry name" value="Probable tRNA modification gtpase trme, domain 1"/>
    <property type="match status" value="1"/>
</dbReference>
<sequence>MSNTKTTAQEQSTVDTQQNTLIAMMDPLPNPENKTIQAQSPLYHVDLDLLAKKTQKEGGVHLRERAFLGYLNLRCNQALNEHRDAIEKVLGIPLPREPLSSSELENYSIRWVSPDEWLIVVPGIEAFAIESKLRRELTGHYSIINSSGGSTMLELSGHNVVELLKKSTPVDLHLSQFPIGKVVSTLFAKSSAVIRRTGETQFELIIRRSFADYIWLWIQDASAEFGLVIDK</sequence>
<dbReference type="SUPFAM" id="SSF103025">
    <property type="entry name" value="Folate-binding domain"/>
    <property type="match status" value="1"/>
</dbReference>
<keyword evidence="2" id="KW-1185">Reference proteome</keyword>
<gene>
    <name evidence="1" type="ORF">V6242_10895</name>
</gene>
<dbReference type="Pfam" id="PF04268">
    <property type="entry name" value="SoxG"/>
    <property type="match status" value="1"/>
</dbReference>
<organism evidence="1 2">
    <name type="scientific">Marinomonas arenicola</name>
    <dbReference type="NCBI Taxonomy" id="569601"/>
    <lineage>
        <taxon>Bacteria</taxon>
        <taxon>Pseudomonadati</taxon>
        <taxon>Pseudomonadota</taxon>
        <taxon>Gammaproteobacteria</taxon>
        <taxon>Oceanospirillales</taxon>
        <taxon>Oceanospirillaceae</taxon>
        <taxon>Marinomonas</taxon>
    </lineage>
</organism>
<comment type="caution">
    <text evidence="1">The sequence shown here is derived from an EMBL/GenBank/DDBJ whole genome shotgun (WGS) entry which is preliminary data.</text>
</comment>
<proteinExistence type="predicted"/>